<dbReference type="EMBL" id="QBKR01000002">
    <property type="protein sequence ID" value="PTX64537.1"/>
    <property type="molecule type" value="Genomic_DNA"/>
</dbReference>
<proteinExistence type="predicted"/>
<dbReference type="Gene3D" id="3.40.50.720">
    <property type="entry name" value="NAD(P)-binding Rossmann-like Domain"/>
    <property type="match status" value="1"/>
</dbReference>
<evidence type="ECO:0000313" key="2">
    <source>
        <dbReference type="EMBL" id="PTX64537.1"/>
    </source>
</evidence>
<evidence type="ECO:0000313" key="3">
    <source>
        <dbReference type="Proteomes" id="UP000244240"/>
    </source>
</evidence>
<sequence length="347" mass="39276">MMTGYPGFISGRLYRGLKEKDPSARFTFLVHPSQMKKARQMLDMEEKVKLVEGDITQEDLGMESGVMASLQETVTHFFHLAAIYDLAVPKEAAEKVNVTGTDRVNQFVRSIPGLKRYLYFSTAYVSGERTGRVTEEELDQGQRFKNHYESTKFEAEKRVRALDGVPLTIIRPGVVVGDSRTGETAKFDGPYFVMRFLDGMGPLPIPYIGHGRNPFNIVPVDYIVNATVYLAHAGKDGTFHLTDPSPYTAREVYRMISEELLGRKPMFTLPARLADGLMSIKPVRRYYDVEKEAIAYMTNQSDYDSSHAQAVLAEGGIRCPDFASYLPNLVSYYKKHREDPEKKIKIQ</sequence>
<dbReference type="InterPro" id="IPR036291">
    <property type="entry name" value="NAD(P)-bd_dom_sf"/>
</dbReference>
<evidence type="ECO:0000259" key="1">
    <source>
        <dbReference type="Pfam" id="PF07993"/>
    </source>
</evidence>
<organism evidence="2 3">
    <name type="scientific">Melghirimyces profundicolus</name>
    <dbReference type="NCBI Taxonomy" id="1242148"/>
    <lineage>
        <taxon>Bacteria</taxon>
        <taxon>Bacillati</taxon>
        <taxon>Bacillota</taxon>
        <taxon>Bacilli</taxon>
        <taxon>Bacillales</taxon>
        <taxon>Thermoactinomycetaceae</taxon>
        <taxon>Melghirimyces</taxon>
    </lineage>
</organism>
<dbReference type="SUPFAM" id="SSF51735">
    <property type="entry name" value="NAD(P)-binding Rossmann-fold domains"/>
    <property type="match status" value="1"/>
</dbReference>
<dbReference type="InterPro" id="IPR026055">
    <property type="entry name" value="FAR"/>
</dbReference>
<dbReference type="GO" id="GO:0035336">
    <property type="term" value="P:long-chain fatty-acyl-CoA metabolic process"/>
    <property type="evidence" value="ECO:0007669"/>
    <property type="project" value="TreeGrafter"/>
</dbReference>
<dbReference type="AlphaFoldDB" id="A0A2T6C897"/>
<keyword evidence="3" id="KW-1185">Reference proteome</keyword>
<name>A0A2T6C897_9BACL</name>
<dbReference type="CDD" id="cd05263">
    <property type="entry name" value="MupV_like_SDR_e"/>
    <property type="match status" value="1"/>
</dbReference>
<dbReference type="InterPro" id="IPR013120">
    <property type="entry name" value="FAR_NAD-bd"/>
</dbReference>
<dbReference type="PANTHER" id="PTHR11011">
    <property type="entry name" value="MALE STERILITY PROTEIN 2-RELATED"/>
    <property type="match status" value="1"/>
</dbReference>
<comment type="caution">
    <text evidence="2">The sequence shown here is derived from an EMBL/GenBank/DDBJ whole genome shotgun (WGS) entry which is preliminary data.</text>
</comment>
<dbReference type="Pfam" id="PF07993">
    <property type="entry name" value="NAD_binding_4"/>
    <property type="match status" value="1"/>
</dbReference>
<dbReference type="PANTHER" id="PTHR11011:SF45">
    <property type="entry name" value="FATTY ACYL-COA REDUCTASE CG8306-RELATED"/>
    <property type="match status" value="1"/>
</dbReference>
<feature type="domain" description="Thioester reductase (TE)" evidence="1">
    <location>
        <begin position="13"/>
        <end position="227"/>
    </location>
</feature>
<dbReference type="Proteomes" id="UP000244240">
    <property type="component" value="Unassembled WGS sequence"/>
</dbReference>
<gene>
    <name evidence="2" type="ORF">C8P63_10230</name>
</gene>
<reference evidence="2 3" key="1">
    <citation type="submission" date="2018-04" db="EMBL/GenBank/DDBJ databases">
        <title>Genomic Encyclopedia of Archaeal and Bacterial Type Strains, Phase II (KMG-II): from individual species to whole genera.</title>
        <authorList>
            <person name="Goeker M."/>
        </authorList>
    </citation>
    <scope>NUCLEOTIDE SEQUENCE [LARGE SCALE GENOMIC DNA]</scope>
    <source>
        <strain evidence="2 3">DSM 45787</strain>
    </source>
</reference>
<protein>
    <submittedName>
        <fullName evidence="2">Thioester reductase-like protein</fullName>
    </submittedName>
</protein>
<dbReference type="GO" id="GO:0080019">
    <property type="term" value="F:alcohol-forming very long-chain fatty acyl-CoA reductase activity"/>
    <property type="evidence" value="ECO:0007669"/>
    <property type="project" value="InterPro"/>
</dbReference>
<accession>A0A2T6C897</accession>